<name>A0ACB8ZX03_ARCLA</name>
<dbReference type="Proteomes" id="UP001055879">
    <property type="component" value="Linkage Group LG09"/>
</dbReference>
<sequence>MDDFDYTDLSFKCRLAFIKEIRDAFAAFPPERAQNLHRIFGRTSFGPWLELTNIGQDPILVHMFLQLEVEVASAEPEEMYFNVCGNLMHFGRREFCIVTGLLFGPTPSLLTLTDESFVSRVWPDLAPGLLTLKTVVQTMRNDLQAISDEDAVRVCLVVMADVMFMGRDLRLVVSSTVLSVVDDFGRFNSYPWGSYIWRHSYKGLHCAITRRKQKNQNNNKMTLNGFAHALKVWILEMFPVCLQNFTKRSDRLIRGTRWDRDAVLNKSACIGIFNSVLNVGHGPLAELRPTHAEQQSSWFQRSVAFFESSAGRRSTKRSRRRDLDHDDNDDDDDEDDDDGARYQTPPSSRYQAPPSSSHHGVPSLDPYQHKWEYMDSMDRRIRELEALTAHLRHTHVSTSMAPTYTSPGHIHGYTHGASATPLFQQSVSYDECSL</sequence>
<reference evidence="1 2" key="2">
    <citation type="journal article" date="2022" name="Mol. Ecol. Resour.">
        <title>The genomes of chicory, endive, great burdock and yacon provide insights into Asteraceae paleo-polyploidization history and plant inulin production.</title>
        <authorList>
            <person name="Fan W."/>
            <person name="Wang S."/>
            <person name="Wang H."/>
            <person name="Wang A."/>
            <person name="Jiang F."/>
            <person name="Liu H."/>
            <person name="Zhao H."/>
            <person name="Xu D."/>
            <person name="Zhang Y."/>
        </authorList>
    </citation>
    <scope>NUCLEOTIDE SEQUENCE [LARGE SCALE GENOMIC DNA]</scope>
    <source>
        <strain evidence="2">cv. Niubang</strain>
    </source>
</reference>
<organism evidence="1 2">
    <name type="scientific">Arctium lappa</name>
    <name type="common">Greater burdock</name>
    <name type="synonym">Lappa major</name>
    <dbReference type="NCBI Taxonomy" id="4217"/>
    <lineage>
        <taxon>Eukaryota</taxon>
        <taxon>Viridiplantae</taxon>
        <taxon>Streptophyta</taxon>
        <taxon>Embryophyta</taxon>
        <taxon>Tracheophyta</taxon>
        <taxon>Spermatophyta</taxon>
        <taxon>Magnoliopsida</taxon>
        <taxon>eudicotyledons</taxon>
        <taxon>Gunneridae</taxon>
        <taxon>Pentapetalae</taxon>
        <taxon>asterids</taxon>
        <taxon>campanulids</taxon>
        <taxon>Asterales</taxon>
        <taxon>Asteraceae</taxon>
        <taxon>Carduoideae</taxon>
        <taxon>Cardueae</taxon>
        <taxon>Arctiinae</taxon>
        <taxon>Arctium</taxon>
    </lineage>
</organism>
<dbReference type="EMBL" id="CM042055">
    <property type="protein sequence ID" value="KAI3702532.1"/>
    <property type="molecule type" value="Genomic_DNA"/>
</dbReference>
<protein>
    <submittedName>
        <fullName evidence="1">Uncharacterized protein</fullName>
    </submittedName>
</protein>
<evidence type="ECO:0000313" key="1">
    <source>
        <dbReference type="EMBL" id="KAI3702532.1"/>
    </source>
</evidence>
<keyword evidence="2" id="KW-1185">Reference proteome</keyword>
<reference evidence="2" key="1">
    <citation type="journal article" date="2022" name="Mol. Ecol. Resour.">
        <title>The genomes of chicory, endive, great burdock and yacon provide insights into Asteraceae palaeo-polyploidization history and plant inulin production.</title>
        <authorList>
            <person name="Fan W."/>
            <person name="Wang S."/>
            <person name="Wang H."/>
            <person name="Wang A."/>
            <person name="Jiang F."/>
            <person name="Liu H."/>
            <person name="Zhao H."/>
            <person name="Xu D."/>
            <person name="Zhang Y."/>
        </authorList>
    </citation>
    <scope>NUCLEOTIDE SEQUENCE [LARGE SCALE GENOMIC DNA]</scope>
    <source>
        <strain evidence="2">cv. Niubang</strain>
    </source>
</reference>
<gene>
    <name evidence="1" type="ORF">L6452_28272</name>
</gene>
<comment type="caution">
    <text evidence="1">The sequence shown here is derived from an EMBL/GenBank/DDBJ whole genome shotgun (WGS) entry which is preliminary data.</text>
</comment>
<proteinExistence type="predicted"/>
<evidence type="ECO:0000313" key="2">
    <source>
        <dbReference type="Proteomes" id="UP001055879"/>
    </source>
</evidence>
<accession>A0ACB8ZX03</accession>